<dbReference type="SUPFAM" id="SSF103473">
    <property type="entry name" value="MFS general substrate transporter"/>
    <property type="match status" value="1"/>
</dbReference>
<keyword evidence="6 8" id="KW-1133">Transmembrane helix</keyword>
<feature type="transmembrane region" description="Helical" evidence="8">
    <location>
        <begin position="21"/>
        <end position="40"/>
    </location>
</feature>
<feature type="transmembrane region" description="Helical" evidence="8">
    <location>
        <begin position="89"/>
        <end position="108"/>
    </location>
</feature>
<dbReference type="PANTHER" id="PTHR48021">
    <property type="match status" value="1"/>
</dbReference>
<accession>A0A0K8VJ11</accession>
<comment type="subcellular location">
    <subcellularLocation>
        <location evidence="1">Cell membrane</location>
        <topology evidence="1">Multi-pass membrane protein</topology>
    </subcellularLocation>
</comment>
<feature type="transmembrane region" description="Helical" evidence="8">
    <location>
        <begin position="147"/>
        <end position="166"/>
    </location>
</feature>
<evidence type="ECO:0000256" key="4">
    <source>
        <dbReference type="ARBA" id="ARBA00022597"/>
    </source>
</evidence>
<gene>
    <name evidence="10" type="primary">Tret1_35</name>
    <name evidence="10" type="ORF">c0_g1_i1</name>
</gene>
<feature type="transmembrane region" description="Helical" evidence="8">
    <location>
        <begin position="309"/>
        <end position="327"/>
    </location>
</feature>
<keyword evidence="7 8" id="KW-0472">Membrane</keyword>
<dbReference type="InterPro" id="IPR020846">
    <property type="entry name" value="MFS_dom"/>
</dbReference>
<dbReference type="EMBL" id="GDHF01013471">
    <property type="protein sequence ID" value="JAI38843.1"/>
    <property type="molecule type" value="Transcribed_RNA"/>
</dbReference>
<dbReference type="OrthoDB" id="8120565at2759"/>
<reference evidence="10" key="1">
    <citation type="submission" date="2015-06" db="EMBL/GenBank/DDBJ databases">
        <authorList>
            <person name="Hoefler B.C."/>
            <person name="Straight P.D."/>
        </authorList>
    </citation>
    <scope>NUCLEOTIDE SEQUENCE</scope>
</reference>
<evidence type="ECO:0000256" key="5">
    <source>
        <dbReference type="ARBA" id="ARBA00022692"/>
    </source>
</evidence>
<evidence type="ECO:0000256" key="7">
    <source>
        <dbReference type="ARBA" id="ARBA00023136"/>
    </source>
</evidence>
<evidence type="ECO:0000256" key="6">
    <source>
        <dbReference type="ARBA" id="ARBA00022989"/>
    </source>
</evidence>
<evidence type="ECO:0000256" key="2">
    <source>
        <dbReference type="ARBA" id="ARBA00022448"/>
    </source>
</evidence>
<feature type="transmembrane region" description="Helical" evidence="8">
    <location>
        <begin position="114"/>
        <end position="135"/>
    </location>
</feature>
<dbReference type="Pfam" id="PF00083">
    <property type="entry name" value="Sugar_tr"/>
    <property type="match status" value="1"/>
</dbReference>
<feature type="transmembrane region" description="Helical" evidence="8">
    <location>
        <begin position="269"/>
        <end position="289"/>
    </location>
</feature>
<dbReference type="FunFam" id="1.20.1250.20:FF:000218">
    <property type="entry name" value="facilitated trehalose transporter Tret1"/>
    <property type="match status" value="1"/>
</dbReference>
<dbReference type="PANTHER" id="PTHR48021:SF33">
    <property type="entry name" value="AT22075P-RELATED"/>
    <property type="match status" value="1"/>
</dbReference>
<keyword evidence="3" id="KW-1003">Cell membrane</keyword>
<evidence type="ECO:0000256" key="8">
    <source>
        <dbReference type="SAM" id="Phobius"/>
    </source>
</evidence>
<dbReference type="AlphaFoldDB" id="A0A0K8VJ11"/>
<protein>
    <submittedName>
        <fullName evidence="10">Facilitated trehalose transporter Tret1</fullName>
    </submittedName>
</protein>
<evidence type="ECO:0000313" key="10">
    <source>
        <dbReference type="EMBL" id="JAI38843.1"/>
    </source>
</evidence>
<dbReference type="PROSITE" id="PS50850">
    <property type="entry name" value="MFS"/>
    <property type="match status" value="1"/>
</dbReference>
<proteinExistence type="predicted"/>
<dbReference type="GO" id="GO:0005886">
    <property type="term" value="C:plasma membrane"/>
    <property type="evidence" value="ECO:0007669"/>
    <property type="project" value="UniProtKB-SubCell"/>
</dbReference>
<dbReference type="InterPro" id="IPR005828">
    <property type="entry name" value="MFS_sugar_transport-like"/>
</dbReference>
<feature type="transmembrane region" description="Helical" evidence="8">
    <location>
        <begin position="172"/>
        <end position="193"/>
    </location>
</feature>
<dbReference type="GO" id="GO:0022857">
    <property type="term" value="F:transmembrane transporter activity"/>
    <property type="evidence" value="ECO:0007669"/>
    <property type="project" value="InterPro"/>
</dbReference>
<evidence type="ECO:0000256" key="1">
    <source>
        <dbReference type="ARBA" id="ARBA00004651"/>
    </source>
</evidence>
<dbReference type="InterPro" id="IPR050549">
    <property type="entry name" value="MFS_Trehalose_Transporter"/>
</dbReference>
<dbReference type="InterPro" id="IPR005829">
    <property type="entry name" value="Sugar_transporter_CS"/>
</dbReference>
<keyword evidence="4" id="KW-0762">Sugar transport</keyword>
<name>A0A0K8VJ11_BACLA</name>
<evidence type="ECO:0000259" key="9">
    <source>
        <dbReference type="PROSITE" id="PS50850"/>
    </source>
</evidence>
<keyword evidence="2" id="KW-0813">Transport</keyword>
<keyword evidence="5 8" id="KW-0812">Transmembrane</keyword>
<sequence length="465" mass="51649">MLENKLMIFRRQYRMQILSALTVQIIIFAHGFSTGCMSPIVEIIQSPKTPLSFSVTPEEISWISSMFGFGFLAGTILFAVTINRFRRKFNLYILPLPHMLFWILAYFVENIDYLYAGRFLAGVTGGGLFLITPIFQSEILNKNIRGAIMSSGMLFLSGGIVTGFVLPSLLNYHVIPCIGLLFPSVFLIALCFFPETPQSLLKSNNILEAKAAFDFYNGLGSEKNSLSYSLKASETVQGEFEKLSRNILNGDSSQPITIDDFLTKSALKAFANGAVLSILYQLSGCFASLNYMTSIFNASGSVMDPYFCTNIVGITHIIGCCVATLLVEHLGRRAVLFLSTIGMSVGMFIFGTFIQLADNKTLEVYYWAPLVLMMIVVFFTASGLFGTTSVILVEIMPIKIRTLVLPMAMTIFSLLVFIMLKIYPYFLFELGVSTTMYSTATVCVVTTIYLYIFLPETKGKSMEAE</sequence>
<organism evidence="10">
    <name type="scientific">Bactrocera latifrons</name>
    <name type="common">Malaysian fruit fly</name>
    <name type="synonym">Chaetodacus latifrons</name>
    <dbReference type="NCBI Taxonomy" id="174628"/>
    <lineage>
        <taxon>Eukaryota</taxon>
        <taxon>Metazoa</taxon>
        <taxon>Ecdysozoa</taxon>
        <taxon>Arthropoda</taxon>
        <taxon>Hexapoda</taxon>
        <taxon>Insecta</taxon>
        <taxon>Pterygota</taxon>
        <taxon>Neoptera</taxon>
        <taxon>Endopterygota</taxon>
        <taxon>Diptera</taxon>
        <taxon>Brachycera</taxon>
        <taxon>Muscomorpha</taxon>
        <taxon>Tephritoidea</taxon>
        <taxon>Tephritidae</taxon>
        <taxon>Bactrocera</taxon>
        <taxon>Bactrocera</taxon>
    </lineage>
</organism>
<feature type="domain" description="Major facilitator superfamily (MFS) profile" evidence="9">
    <location>
        <begin position="19"/>
        <end position="458"/>
    </location>
</feature>
<feature type="transmembrane region" description="Helical" evidence="8">
    <location>
        <begin position="366"/>
        <end position="391"/>
    </location>
</feature>
<feature type="transmembrane region" description="Helical" evidence="8">
    <location>
        <begin position="60"/>
        <end position="82"/>
    </location>
</feature>
<dbReference type="InterPro" id="IPR036259">
    <property type="entry name" value="MFS_trans_sf"/>
</dbReference>
<feature type="transmembrane region" description="Helical" evidence="8">
    <location>
        <begin position="334"/>
        <end position="354"/>
    </location>
</feature>
<feature type="transmembrane region" description="Helical" evidence="8">
    <location>
        <begin position="435"/>
        <end position="454"/>
    </location>
</feature>
<dbReference type="PROSITE" id="PS00217">
    <property type="entry name" value="SUGAR_TRANSPORT_2"/>
    <property type="match status" value="1"/>
</dbReference>
<feature type="transmembrane region" description="Helical" evidence="8">
    <location>
        <begin position="403"/>
        <end position="423"/>
    </location>
</feature>
<dbReference type="Gene3D" id="1.20.1250.20">
    <property type="entry name" value="MFS general substrate transporter like domains"/>
    <property type="match status" value="1"/>
</dbReference>
<evidence type="ECO:0000256" key="3">
    <source>
        <dbReference type="ARBA" id="ARBA00022475"/>
    </source>
</evidence>